<dbReference type="InterPro" id="IPR056884">
    <property type="entry name" value="NPHP3-like_N"/>
</dbReference>
<organism evidence="3 4">
    <name type="scientific">Aulographum hederae CBS 113979</name>
    <dbReference type="NCBI Taxonomy" id="1176131"/>
    <lineage>
        <taxon>Eukaryota</taxon>
        <taxon>Fungi</taxon>
        <taxon>Dikarya</taxon>
        <taxon>Ascomycota</taxon>
        <taxon>Pezizomycotina</taxon>
        <taxon>Dothideomycetes</taxon>
        <taxon>Pleosporomycetidae</taxon>
        <taxon>Aulographales</taxon>
        <taxon>Aulographaceae</taxon>
    </lineage>
</organism>
<evidence type="ECO:0000256" key="1">
    <source>
        <dbReference type="ARBA" id="ARBA00022737"/>
    </source>
</evidence>
<dbReference type="EMBL" id="ML977148">
    <property type="protein sequence ID" value="KAF1988582.1"/>
    <property type="molecule type" value="Genomic_DNA"/>
</dbReference>
<protein>
    <recommendedName>
        <fullName evidence="2">Nephrocystin 3-like N-terminal domain-containing protein</fullName>
    </recommendedName>
</protein>
<dbReference type="Proteomes" id="UP000800041">
    <property type="component" value="Unassembled WGS sequence"/>
</dbReference>
<dbReference type="PANTHER" id="PTHR10039:SF5">
    <property type="entry name" value="NACHT DOMAIN-CONTAINING PROTEIN"/>
    <property type="match status" value="1"/>
</dbReference>
<keyword evidence="4" id="KW-1185">Reference proteome</keyword>
<dbReference type="OrthoDB" id="194358at2759"/>
<dbReference type="Pfam" id="PF24883">
    <property type="entry name" value="NPHP3_N"/>
    <property type="match status" value="1"/>
</dbReference>
<dbReference type="PANTHER" id="PTHR10039">
    <property type="entry name" value="AMELOGENIN"/>
    <property type="match status" value="1"/>
</dbReference>
<gene>
    <name evidence="3" type="ORF">K402DRAFT_26770</name>
</gene>
<accession>A0A6G1H695</accession>
<dbReference type="AlphaFoldDB" id="A0A6G1H695"/>
<proteinExistence type="predicted"/>
<name>A0A6G1H695_9PEZI</name>
<evidence type="ECO:0000259" key="2">
    <source>
        <dbReference type="Pfam" id="PF24883"/>
    </source>
</evidence>
<sequence>MPFDSASSVAHVTVGNRMKFDNEIEECYQDLQFAQIYMRKELVKSAAGITFQWLLGQDETHPMNHQSPFLSWICSHLEESNVFLLSGKAGSVKSTLIKVLHDHPAFEGSLDHWMKSKGLSQLAVAGFYFYERGESVLQKSREGLLRALLYALLSQAPALKHVVFERMVTSGISQLTSVQSSRPGYYWKWADLQNALLSFMQHKPDNLGVYLFADGLDEYLSSEALEQGTTYDGDDNEMDQFNSAKSKGHREIADFFLKLSHYSNTKICLSSRPLPIFDNRLSRFPYLKLDELTKRDICLYASQTLQEANTSNGFGRLTAEELGYIVGLIVKAASGVFLWVEVVVEQLIDR</sequence>
<feature type="domain" description="Nephrocystin 3-like N-terminal" evidence="2">
    <location>
        <begin position="66"/>
        <end position="225"/>
    </location>
</feature>
<keyword evidence="1" id="KW-0677">Repeat</keyword>
<reference evidence="3" key="1">
    <citation type="journal article" date="2020" name="Stud. Mycol.">
        <title>101 Dothideomycetes genomes: a test case for predicting lifestyles and emergence of pathogens.</title>
        <authorList>
            <person name="Haridas S."/>
            <person name="Albert R."/>
            <person name="Binder M."/>
            <person name="Bloem J."/>
            <person name="Labutti K."/>
            <person name="Salamov A."/>
            <person name="Andreopoulos B."/>
            <person name="Baker S."/>
            <person name="Barry K."/>
            <person name="Bills G."/>
            <person name="Bluhm B."/>
            <person name="Cannon C."/>
            <person name="Castanera R."/>
            <person name="Culley D."/>
            <person name="Daum C."/>
            <person name="Ezra D."/>
            <person name="Gonzalez J."/>
            <person name="Henrissat B."/>
            <person name="Kuo A."/>
            <person name="Liang C."/>
            <person name="Lipzen A."/>
            <person name="Lutzoni F."/>
            <person name="Magnuson J."/>
            <person name="Mondo S."/>
            <person name="Nolan M."/>
            <person name="Ohm R."/>
            <person name="Pangilinan J."/>
            <person name="Park H.-J."/>
            <person name="Ramirez L."/>
            <person name="Alfaro M."/>
            <person name="Sun H."/>
            <person name="Tritt A."/>
            <person name="Yoshinaga Y."/>
            <person name="Zwiers L.-H."/>
            <person name="Turgeon B."/>
            <person name="Goodwin S."/>
            <person name="Spatafora J."/>
            <person name="Crous P."/>
            <person name="Grigoriev I."/>
        </authorList>
    </citation>
    <scope>NUCLEOTIDE SEQUENCE</scope>
    <source>
        <strain evidence="3">CBS 113979</strain>
    </source>
</reference>
<evidence type="ECO:0000313" key="3">
    <source>
        <dbReference type="EMBL" id="KAF1988582.1"/>
    </source>
</evidence>
<evidence type="ECO:0000313" key="4">
    <source>
        <dbReference type="Proteomes" id="UP000800041"/>
    </source>
</evidence>